<gene>
    <name evidence="2" type="ORF">B1A74_08685</name>
</gene>
<evidence type="ECO:0000313" key="3">
    <source>
        <dbReference type="Proteomes" id="UP000189177"/>
    </source>
</evidence>
<keyword evidence="3" id="KW-1185">Reference proteome</keyword>
<evidence type="ECO:0008006" key="4">
    <source>
        <dbReference type="Google" id="ProtNLM"/>
    </source>
</evidence>
<evidence type="ECO:0000256" key="1">
    <source>
        <dbReference type="SAM" id="MobiDB-lite"/>
    </source>
</evidence>
<reference evidence="2 3" key="1">
    <citation type="submission" date="2017-02" db="EMBL/GenBank/DDBJ databases">
        <title>Genomic diversity within the haloalkaliphilic genus Thioalkalivibrio.</title>
        <authorList>
            <person name="Ahn A.-C."/>
            <person name="Meier-Kolthoff J."/>
            <person name="Overmars L."/>
            <person name="Richter M."/>
            <person name="Woyke T."/>
            <person name="Sorokin D.Y."/>
            <person name="Muyzer G."/>
        </authorList>
    </citation>
    <scope>NUCLEOTIDE SEQUENCE [LARGE SCALE GENOMIC DNA]</scope>
    <source>
        <strain evidence="2 3">HL17</strain>
    </source>
</reference>
<dbReference type="Proteomes" id="UP000189177">
    <property type="component" value="Unassembled WGS sequence"/>
</dbReference>
<feature type="region of interest" description="Disordered" evidence="1">
    <location>
        <begin position="1"/>
        <end position="21"/>
    </location>
</feature>
<dbReference type="InterPro" id="IPR025528">
    <property type="entry name" value="BrnA_antitoxin"/>
</dbReference>
<dbReference type="EMBL" id="MUZR01000032">
    <property type="protein sequence ID" value="OOC09887.1"/>
    <property type="molecule type" value="Genomic_DNA"/>
</dbReference>
<name>A0A1V2ZXP7_9GAMM</name>
<dbReference type="AlphaFoldDB" id="A0A1V2ZXP7"/>
<sequence length="101" mass="11638">MHARRGRLMSTNTSRKSETDWDRLNRMADEDIDTSDIPDPTPEQFARAVARRGLDPAPRKQQVTLRIDADVLQWFKDGGKGYQSRINALLRAYVEAHKNDQ</sequence>
<dbReference type="Pfam" id="PF14384">
    <property type="entry name" value="BrnA_antitoxin"/>
    <property type="match status" value="1"/>
</dbReference>
<dbReference type="STRING" id="252474.B1A74_08685"/>
<organism evidence="2 3">
    <name type="scientific">Thioalkalivibrio halophilus</name>
    <dbReference type="NCBI Taxonomy" id="252474"/>
    <lineage>
        <taxon>Bacteria</taxon>
        <taxon>Pseudomonadati</taxon>
        <taxon>Pseudomonadota</taxon>
        <taxon>Gammaproteobacteria</taxon>
        <taxon>Chromatiales</taxon>
        <taxon>Ectothiorhodospiraceae</taxon>
        <taxon>Thioalkalivibrio</taxon>
    </lineage>
</organism>
<protein>
    <recommendedName>
        <fullName evidence="4">3-oxoacyl-ACP synthase</fullName>
    </recommendedName>
</protein>
<evidence type="ECO:0000313" key="2">
    <source>
        <dbReference type="EMBL" id="OOC09887.1"/>
    </source>
</evidence>
<comment type="caution">
    <text evidence="2">The sequence shown here is derived from an EMBL/GenBank/DDBJ whole genome shotgun (WGS) entry which is preliminary data.</text>
</comment>
<accession>A0A1V2ZXP7</accession>
<proteinExistence type="predicted"/>